<keyword evidence="6" id="KW-1185">Reference proteome</keyword>
<dbReference type="Proteomes" id="UP000682733">
    <property type="component" value="Unassembled WGS sequence"/>
</dbReference>
<evidence type="ECO:0000256" key="1">
    <source>
        <dbReference type="SAM" id="MobiDB-lite"/>
    </source>
</evidence>
<evidence type="ECO:0000313" key="5">
    <source>
        <dbReference type="EMBL" id="CAF4340891.1"/>
    </source>
</evidence>
<feature type="region of interest" description="Disordered" evidence="1">
    <location>
        <begin position="136"/>
        <end position="264"/>
    </location>
</feature>
<protein>
    <submittedName>
        <fullName evidence="3">Uncharacterized protein</fullName>
    </submittedName>
</protein>
<dbReference type="Proteomes" id="UP000681722">
    <property type="component" value="Unassembled WGS sequence"/>
</dbReference>
<accession>A0A815R8U9</accession>
<evidence type="ECO:0000313" key="2">
    <source>
        <dbReference type="EMBL" id="CAF1280487.1"/>
    </source>
</evidence>
<dbReference type="EMBL" id="CAJNOK010018343">
    <property type="protein sequence ID" value="CAF1280487.1"/>
    <property type="molecule type" value="Genomic_DNA"/>
</dbReference>
<feature type="compositionally biased region" description="Basic and acidic residues" evidence="1">
    <location>
        <begin position="210"/>
        <end position="227"/>
    </location>
</feature>
<dbReference type="EMBL" id="CAJOBC010086180">
    <property type="protein sequence ID" value="CAF4340891.1"/>
    <property type="molecule type" value="Genomic_DNA"/>
</dbReference>
<sequence>MLNSLKMFHVLKYADNVTNFGLDDGDAGPKLLGKKIRSGRIYALKRDNLTHEVELRGDREKEKKGDLIILERTKYVNKILMTLVDGLKKDGVLMTAKRCYDKLKDEGIYDIARERVRSVWRSIGDFCVAEKLRINDNDGEDDDENENENKTTPNEEDTKEDCHDDESEVQSGCDNEQAKRTNQATSISTESSTIPSSAMVISSRLSTNDTMKKTDKRSLSNTRDKENFPNSSKTKPTSELKRLEDYLTANKDMDGGEDQTTRAA</sequence>
<feature type="compositionally biased region" description="Polar residues" evidence="1">
    <location>
        <begin position="169"/>
        <end position="184"/>
    </location>
</feature>
<evidence type="ECO:0000313" key="6">
    <source>
        <dbReference type="Proteomes" id="UP000663829"/>
    </source>
</evidence>
<feature type="compositionally biased region" description="Polar residues" evidence="1">
    <location>
        <begin position="199"/>
        <end position="209"/>
    </location>
</feature>
<dbReference type="EMBL" id="CAJOBA010039903">
    <property type="protein sequence ID" value="CAF4085266.1"/>
    <property type="molecule type" value="Genomic_DNA"/>
</dbReference>
<dbReference type="Proteomes" id="UP000677228">
    <property type="component" value="Unassembled WGS sequence"/>
</dbReference>
<reference evidence="3" key="1">
    <citation type="submission" date="2021-02" db="EMBL/GenBank/DDBJ databases">
        <authorList>
            <person name="Nowell W R."/>
        </authorList>
    </citation>
    <scope>NUCLEOTIDE SEQUENCE</scope>
</reference>
<organism evidence="3 6">
    <name type="scientific">Didymodactylos carnosus</name>
    <dbReference type="NCBI Taxonomy" id="1234261"/>
    <lineage>
        <taxon>Eukaryota</taxon>
        <taxon>Metazoa</taxon>
        <taxon>Spiralia</taxon>
        <taxon>Gnathifera</taxon>
        <taxon>Rotifera</taxon>
        <taxon>Eurotatoria</taxon>
        <taxon>Bdelloidea</taxon>
        <taxon>Philodinida</taxon>
        <taxon>Philodinidae</taxon>
        <taxon>Didymodactylos</taxon>
    </lineage>
</organism>
<gene>
    <name evidence="3" type="ORF">GPM918_LOCUS35574</name>
    <name evidence="2" type="ORF">OVA965_LOCUS27614</name>
    <name evidence="5" type="ORF">SRO942_LOCUS36292</name>
    <name evidence="4" type="ORF">TMI583_LOCUS28358</name>
</gene>
<evidence type="ECO:0000313" key="4">
    <source>
        <dbReference type="EMBL" id="CAF4085266.1"/>
    </source>
</evidence>
<proteinExistence type="predicted"/>
<name>A0A815R8U9_9BILA</name>
<evidence type="ECO:0000313" key="3">
    <source>
        <dbReference type="EMBL" id="CAF1474183.1"/>
    </source>
</evidence>
<feature type="compositionally biased region" description="Low complexity" evidence="1">
    <location>
        <begin position="185"/>
        <end position="197"/>
    </location>
</feature>
<dbReference type="AlphaFoldDB" id="A0A815R8U9"/>
<feature type="compositionally biased region" description="Acidic residues" evidence="1">
    <location>
        <begin position="137"/>
        <end position="146"/>
    </location>
</feature>
<feature type="compositionally biased region" description="Basic and acidic residues" evidence="1">
    <location>
        <begin position="236"/>
        <end position="245"/>
    </location>
</feature>
<feature type="compositionally biased region" description="Acidic residues" evidence="1">
    <location>
        <begin position="154"/>
        <end position="168"/>
    </location>
</feature>
<comment type="caution">
    <text evidence="3">The sequence shown here is derived from an EMBL/GenBank/DDBJ whole genome shotgun (WGS) entry which is preliminary data.</text>
</comment>
<dbReference type="EMBL" id="CAJNOQ010020711">
    <property type="protein sequence ID" value="CAF1474183.1"/>
    <property type="molecule type" value="Genomic_DNA"/>
</dbReference>
<dbReference type="Proteomes" id="UP000663829">
    <property type="component" value="Unassembled WGS sequence"/>
</dbReference>